<dbReference type="Gene3D" id="3.30.70.330">
    <property type="match status" value="1"/>
</dbReference>
<dbReference type="AlphaFoldDB" id="A0AAD7A3P8"/>
<evidence type="ECO:0000313" key="4">
    <source>
        <dbReference type="Proteomes" id="UP001218218"/>
    </source>
</evidence>
<dbReference type="GO" id="GO:0003723">
    <property type="term" value="F:RNA binding"/>
    <property type="evidence" value="ECO:0007669"/>
    <property type="project" value="InterPro"/>
</dbReference>
<dbReference type="Proteomes" id="UP001218218">
    <property type="component" value="Unassembled WGS sequence"/>
</dbReference>
<organism evidence="3 4">
    <name type="scientific">Mycena albidolilacea</name>
    <dbReference type="NCBI Taxonomy" id="1033008"/>
    <lineage>
        <taxon>Eukaryota</taxon>
        <taxon>Fungi</taxon>
        <taxon>Dikarya</taxon>
        <taxon>Basidiomycota</taxon>
        <taxon>Agaricomycotina</taxon>
        <taxon>Agaricomycetes</taxon>
        <taxon>Agaricomycetidae</taxon>
        <taxon>Agaricales</taxon>
        <taxon>Marasmiineae</taxon>
        <taxon>Mycenaceae</taxon>
        <taxon>Mycena</taxon>
    </lineage>
</organism>
<feature type="compositionally biased region" description="Basic residues" evidence="1">
    <location>
        <begin position="1"/>
        <end position="11"/>
    </location>
</feature>
<keyword evidence="4" id="KW-1185">Reference proteome</keyword>
<name>A0AAD7A3P8_9AGAR</name>
<feature type="domain" description="RRM" evidence="2">
    <location>
        <begin position="130"/>
        <end position="198"/>
    </location>
</feature>
<accession>A0AAD7A3P8</accession>
<evidence type="ECO:0000256" key="1">
    <source>
        <dbReference type="SAM" id="MobiDB-lite"/>
    </source>
</evidence>
<proteinExistence type="predicted"/>
<dbReference type="Pfam" id="PF00076">
    <property type="entry name" value="RRM_1"/>
    <property type="match status" value="1"/>
</dbReference>
<dbReference type="EMBL" id="JARIHO010000017">
    <property type="protein sequence ID" value="KAJ7348262.1"/>
    <property type="molecule type" value="Genomic_DNA"/>
</dbReference>
<reference evidence="3" key="1">
    <citation type="submission" date="2023-03" db="EMBL/GenBank/DDBJ databases">
        <title>Massive genome expansion in bonnet fungi (Mycena s.s.) driven by repeated elements and novel gene families across ecological guilds.</title>
        <authorList>
            <consortium name="Lawrence Berkeley National Laboratory"/>
            <person name="Harder C.B."/>
            <person name="Miyauchi S."/>
            <person name="Viragh M."/>
            <person name="Kuo A."/>
            <person name="Thoen E."/>
            <person name="Andreopoulos B."/>
            <person name="Lu D."/>
            <person name="Skrede I."/>
            <person name="Drula E."/>
            <person name="Henrissat B."/>
            <person name="Morin E."/>
            <person name="Kohler A."/>
            <person name="Barry K."/>
            <person name="LaButti K."/>
            <person name="Morin E."/>
            <person name="Salamov A."/>
            <person name="Lipzen A."/>
            <person name="Mereny Z."/>
            <person name="Hegedus B."/>
            <person name="Baldrian P."/>
            <person name="Stursova M."/>
            <person name="Weitz H."/>
            <person name="Taylor A."/>
            <person name="Grigoriev I.V."/>
            <person name="Nagy L.G."/>
            <person name="Martin F."/>
            <person name="Kauserud H."/>
        </authorList>
    </citation>
    <scope>NUCLEOTIDE SEQUENCE</scope>
    <source>
        <strain evidence="3">CBHHK002</strain>
    </source>
</reference>
<evidence type="ECO:0000259" key="2">
    <source>
        <dbReference type="Pfam" id="PF00076"/>
    </source>
</evidence>
<comment type="caution">
    <text evidence="3">The sequence shown here is derived from an EMBL/GenBank/DDBJ whole genome shotgun (WGS) entry which is preliminary data.</text>
</comment>
<evidence type="ECO:0000313" key="3">
    <source>
        <dbReference type="EMBL" id="KAJ7348262.1"/>
    </source>
</evidence>
<dbReference type="InterPro" id="IPR012677">
    <property type="entry name" value="Nucleotide-bd_a/b_plait_sf"/>
</dbReference>
<dbReference type="InterPro" id="IPR035979">
    <property type="entry name" value="RBD_domain_sf"/>
</dbReference>
<dbReference type="SUPFAM" id="SSF54928">
    <property type="entry name" value="RNA-binding domain, RBD"/>
    <property type="match status" value="1"/>
</dbReference>
<dbReference type="InterPro" id="IPR000504">
    <property type="entry name" value="RRM_dom"/>
</dbReference>
<feature type="region of interest" description="Disordered" evidence="1">
    <location>
        <begin position="1"/>
        <end position="53"/>
    </location>
</feature>
<gene>
    <name evidence="3" type="ORF">DFH08DRAFT_808006</name>
</gene>
<sequence>MALTKTNRKGLHQQELRRAPLKPNVFRAPSPSPTPSVADSSVAGPSIPAEAPPAMPPVWADQVTIANLVVRPRKKVTRAPERADLLVAAATARRRQVQLVQALQVVPILPVAPVPVPRLTSVAEPWVYGGNLDPEAIQVDLQEHFAPCGEIECVNFRYSSSGVPGHPQLGYRYAIIKFATAAAANAAVDLTGSKLMGSDYSLLKLPEFLKATRTQRHMLGGLPQHKVVAVLPDHKLQTASGMTVTSPVALVARTKLMGTSIGRSESGSFVVVWLAGAVGSLFE</sequence>
<protein>
    <recommendedName>
        <fullName evidence="2">RRM domain-containing protein</fullName>
    </recommendedName>
</protein>